<feature type="repeat" description="WD" evidence="3">
    <location>
        <begin position="1193"/>
        <end position="1224"/>
    </location>
</feature>
<feature type="repeat" description="WD" evidence="3">
    <location>
        <begin position="1116"/>
        <end position="1150"/>
    </location>
</feature>
<evidence type="ECO:0000259" key="4">
    <source>
        <dbReference type="Pfam" id="PF05729"/>
    </source>
</evidence>
<evidence type="ECO:0000259" key="5">
    <source>
        <dbReference type="Pfam" id="PF12894"/>
    </source>
</evidence>
<dbReference type="SUPFAM" id="SSF48371">
    <property type="entry name" value="ARM repeat"/>
    <property type="match status" value="1"/>
</dbReference>
<dbReference type="OrthoDB" id="2414723at2759"/>
<feature type="domain" description="Anaphase-promoting complex subunit 4-like WD40" evidence="5">
    <location>
        <begin position="1381"/>
        <end position="1441"/>
    </location>
</feature>
<accession>A0A9P5RUI2</accession>
<keyword evidence="2" id="KW-0677">Repeat</keyword>
<dbReference type="CDD" id="cd00200">
    <property type="entry name" value="WD40"/>
    <property type="match status" value="1"/>
</dbReference>
<evidence type="ECO:0000256" key="3">
    <source>
        <dbReference type="PROSITE-ProRule" id="PRU00221"/>
    </source>
</evidence>
<dbReference type="Pfam" id="PF05729">
    <property type="entry name" value="NACHT"/>
    <property type="match status" value="1"/>
</dbReference>
<dbReference type="InterPro" id="IPR024977">
    <property type="entry name" value="Apc4-like_WD40_dom"/>
</dbReference>
<dbReference type="InterPro" id="IPR007111">
    <property type="entry name" value="NACHT_NTPase"/>
</dbReference>
<dbReference type="Gene3D" id="2.160.20.80">
    <property type="entry name" value="E3 ubiquitin-protein ligase SopA"/>
    <property type="match status" value="1"/>
</dbReference>
<dbReference type="Pfam" id="PF00400">
    <property type="entry name" value="WD40"/>
    <property type="match status" value="7"/>
</dbReference>
<keyword evidence="1 3" id="KW-0853">WD repeat</keyword>
<dbReference type="Proteomes" id="UP000748756">
    <property type="component" value="Unassembled WGS sequence"/>
</dbReference>
<dbReference type="PROSITE" id="PS50082">
    <property type="entry name" value="WD_REPEATS_2"/>
    <property type="match status" value="10"/>
</dbReference>
<dbReference type="PROSITE" id="PS00675">
    <property type="entry name" value="SIGMA54_INTERACT_1"/>
    <property type="match status" value="1"/>
</dbReference>
<dbReference type="SUPFAM" id="SSF141571">
    <property type="entry name" value="Pentapeptide repeat-like"/>
    <property type="match status" value="1"/>
</dbReference>
<dbReference type="InterPro" id="IPR027417">
    <property type="entry name" value="P-loop_NTPase"/>
</dbReference>
<feature type="repeat" description="WD" evidence="3">
    <location>
        <begin position="1320"/>
        <end position="1361"/>
    </location>
</feature>
<dbReference type="Pfam" id="PF00805">
    <property type="entry name" value="Pentapeptide"/>
    <property type="match status" value="1"/>
</dbReference>
<dbReference type="InterPro" id="IPR056251">
    <property type="entry name" value="Arm_rpt_dom"/>
</dbReference>
<dbReference type="InterPro" id="IPR019775">
    <property type="entry name" value="WD40_repeat_CS"/>
</dbReference>
<feature type="domain" description="Arm-like repeat" evidence="6">
    <location>
        <begin position="148"/>
        <end position="494"/>
    </location>
</feature>
<dbReference type="Pfam" id="PF12894">
    <property type="entry name" value="ANAPC4_WD40"/>
    <property type="match status" value="1"/>
</dbReference>
<dbReference type="PANTHER" id="PTHR19879">
    <property type="entry name" value="TRANSCRIPTION INITIATION FACTOR TFIID"/>
    <property type="match status" value="1"/>
</dbReference>
<evidence type="ECO:0008006" key="9">
    <source>
        <dbReference type="Google" id="ProtNLM"/>
    </source>
</evidence>
<feature type="repeat" description="WD" evidence="3">
    <location>
        <begin position="1494"/>
        <end position="1530"/>
    </location>
</feature>
<protein>
    <recommendedName>
        <fullName evidence="9">WD40 repeat-like protein</fullName>
    </recommendedName>
</protein>
<comment type="caution">
    <text evidence="7">The sequence shown here is derived from an EMBL/GenBank/DDBJ whole genome shotgun (WGS) entry which is preliminary data.</text>
</comment>
<dbReference type="InterPro" id="IPR036322">
    <property type="entry name" value="WD40_repeat_dom_sf"/>
</dbReference>
<dbReference type="Gene3D" id="2.130.10.10">
    <property type="entry name" value="YVTN repeat-like/Quinoprotein amine dehydrogenase"/>
    <property type="match status" value="3"/>
</dbReference>
<feature type="repeat" description="WD" evidence="3">
    <location>
        <begin position="1404"/>
        <end position="1439"/>
    </location>
</feature>
<feature type="repeat" description="WD" evidence="3">
    <location>
        <begin position="1151"/>
        <end position="1192"/>
    </location>
</feature>
<dbReference type="InterPro" id="IPR001646">
    <property type="entry name" value="5peptide_repeat"/>
</dbReference>
<name>A0A9P5RUI2_9FUNG</name>
<evidence type="ECO:0000313" key="7">
    <source>
        <dbReference type="EMBL" id="KAF9147881.1"/>
    </source>
</evidence>
<dbReference type="PANTHER" id="PTHR19879:SF9">
    <property type="entry name" value="TRANSCRIPTION INITIATION FACTOR TFIID SUBUNIT 5"/>
    <property type="match status" value="1"/>
</dbReference>
<feature type="domain" description="NACHT" evidence="4">
    <location>
        <begin position="602"/>
        <end position="762"/>
    </location>
</feature>
<proteinExistence type="predicted"/>
<dbReference type="EMBL" id="JAAAUQ010000740">
    <property type="protein sequence ID" value="KAF9147881.1"/>
    <property type="molecule type" value="Genomic_DNA"/>
</dbReference>
<dbReference type="InterPro" id="IPR016024">
    <property type="entry name" value="ARM-type_fold"/>
</dbReference>
<evidence type="ECO:0000256" key="1">
    <source>
        <dbReference type="ARBA" id="ARBA00022574"/>
    </source>
</evidence>
<dbReference type="InterPro" id="IPR020472">
    <property type="entry name" value="WD40_PAC1"/>
</dbReference>
<dbReference type="PROSITE" id="PS50294">
    <property type="entry name" value="WD_REPEATS_REGION"/>
    <property type="match status" value="6"/>
</dbReference>
<dbReference type="PROSITE" id="PS00678">
    <property type="entry name" value="WD_REPEATS_1"/>
    <property type="match status" value="3"/>
</dbReference>
<dbReference type="Pfam" id="PF23948">
    <property type="entry name" value="ARM_5"/>
    <property type="match status" value="1"/>
</dbReference>
<feature type="repeat" description="WD" evidence="3">
    <location>
        <begin position="1282"/>
        <end position="1314"/>
    </location>
</feature>
<gene>
    <name evidence="7" type="ORF">BG015_010415</name>
</gene>
<dbReference type="InterPro" id="IPR025662">
    <property type="entry name" value="Sigma_54_int_dom_ATP-bd_1"/>
</dbReference>
<keyword evidence="8" id="KW-1185">Reference proteome</keyword>
<feature type="repeat" description="WD" evidence="3">
    <location>
        <begin position="1234"/>
        <end position="1266"/>
    </location>
</feature>
<evidence type="ECO:0000259" key="6">
    <source>
        <dbReference type="Pfam" id="PF23948"/>
    </source>
</evidence>
<feature type="repeat" description="WD" evidence="3">
    <location>
        <begin position="1362"/>
        <end position="1403"/>
    </location>
</feature>
<dbReference type="InterPro" id="IPR015943">
    <property type="entry name" value="WD40/YVTN_repeat-like_dom_sf"/>
</dbReference>
<dbReference type="InterPro" id="IPR001680">
    <property type="entry name" value="WD40_rpt"/>
</dbReference>
<dbReference type="Gene3D" id="3.40.50.300">
    <property type="entry name" value="P-loop containing nucleotide triphosphate hydrolases"/>
    <property type="match status" value="1"/>
</dbReference>
<evidence type="ECO:0000313" key="8">
    <source>
        <dbReference type="Proteomes" id="UP000748756"/>
    </source>
</evidence>
<dbReference type="SUPFAM" id="SSF50978">
    <property type="entry name" value="WD40 repeat-like"/>
    <property type="match status" value="2"/>
</dbReference>
<reference evidence="7" key="1">
    <citation type="journal article" date="2020" name="Fungal Divers.">
        <title>Resolving the Mortierellaceae phylogeny through synthesis of multi-gene phylogenetics and phylogenomics.</title>
        <authorList>
            <person name="Vandepol N."/>
            <person name="Liber J."/>
            <person name="Desiro A."/>
            <person name="Na H."/>
            <person name="Kennedy M."/>
            <person name="Barry K."/>
            <person name="Grigoriev I.V."/>
            <person name="Miller A.N."/>
            <person name="O'Donnell K."/>
            <person name="Stajich J.E."/>
            <person name="Bonito G."/>
        </authorList>
    </citation>
    <scope>NUCLEOTIDE SEQUENCE</scope>
    <source>
        <strain evidence="7">NRRL 6426</strain>
    </source>
</reference>
<dbReference type="PRINTS" id="PR00320">
    <property type="entry name" value="GPROTEINBRPT"/>
</dbReference>
<evidence type="ECO:0000256" key="2">
    <source>
        <dbReference type="ARBA" id="ARBA00022737"/>
    </source>
</evidence>
<organism evidence="7 8">
    <name type="scientific">Linnemannia schmuckeri</name>
    <dbReference type="NCBI Taxonomy" id="64567"/>
    <lineage>
        <taxon>Eukaryota</taxon>
        <taxon>Fungi</taxon>
        <taxon>Fungi incertae sedis</taxon>
        <taxon>Mucoromycota</taxon>
        <taxon>Mortierellomycotina</taxon>
        <taxon>Mortierellomycetes</taxon>
        <taxon>Mortierellales</taxon>
        <taxon>Mortierellaceae</taxon>
        <taxon>Linnemannia</taxon>
    </lineage>
</organism>
<sequence>MVFNLFRSSSSEHKVKQFQSSSPKAAVSRVPTTSTKASFHRISTVSTQHSVDIEHAVSSTEVRMRSFNTLSSALPTKLRLDVFPQNVNKPAVFIALPTFGDRIDNTPQLALCIGLLTRVDGATGQQEDPTQAFISDTGAQHAWVKAIKQDPTEQDRLRWLGARMVDEFAKDASKDSTEIKEMVLLGPVLENEHYRRLLSCTITAFEQAVLLDVVLLQGLVQLVQTAPSGSLLPDDLVRILRILRVRLQDTHQQSSIHPFYLTLAVSRLLDVMAEHKVQDLDRVEEHEPLSGVLSGLKGSSDPYLVYQACYAFQALQYVPNNENPLQTLLRHSTGVVDGLIKVTAALKLDLSTVLEGLGKLQDVLVSTVTIAGGVYEGAYSVLESGQGVFDSLKKGLGSGQKRPWYVAIRAAQAFVYAGQLKDLNVLICQSPCRRDPLFKWGICQLLGEIASDAVWNITIRKQAIDLLGDLYMIDSEWGQDESVKAFMLNILHQLSTISDQAVSSSAHTLLKNLGQGVETTTRLPYPLRNRLPLPTLSPILTRVLAIPDVEYDLHKHKVMILRQYQQTVFIPPLAKPGLKAKDNDLFPLLEKVLEFLVSERQVMLVLGDSGSGKSTFNRHLEHRLWTDYKQGGPIPLFINLPAIDRPDVDLIAKQLRINNFNDDQIQEMKQHRQIILICDGYDESQQLDNLHRSNRLNQPGQWNTKMVISCRTQFLGPAYVDQFKPQPTDHYDTSFQSLFQEAVIAPFSRDQIKNYVRQYARDSKTTHLFRKQSVWSAGKYMDALTAIPNIMDLVKNPFLLTLALKALPGLVASNKDLSSICITRVGLYDMFIDQWLEMNRLRIQPSKLSQRDLEAFASMHNDFIGYGVDYLLRLAAAIFKEQDGNPVVQYNHRLDRNSWKAEFFGNESDVRLLRDASPLTRTGNQYRFVHKSVLEYFLSRVIYNPVKTEEEELDSLIEAASSASLSLDANSPLFKKNLLAEPSIIQFLCDRVSMNPEFEQQLRSVIEQSKTDSRAAVAATNAITILVNSSVSFHSADLRGVKIPGADLSDGQFDSVQFQGADLSRVNLSRSWLRQVNVSGARMEGVQFGELQYLEMDNNVHACAYSLDGRMLAIEVRCLAYSSNRQWVASGHADGSLELWNLLTGEAGPVLQGHAYTVNGVAFSPNGQWIASSSADETLRLWDASTGALVTILSGHAASVRCVAFSPDGLQIASGGHNEVRLWETNFISSSCEVKYHVGPVWKATYSPDGRSIISLSGSYTIRKWDSLTGVSTWLPFDLPKSSSIQSIALSPKGSQVAVGHKDGSIRLWSLRTGAAGLILKGHMGSVISMAFSPCSRWIVSSDVNMAVWLWDFDSTKHRHVLSNMKAPVKLITVSPNGLQIAIGSADGTVHLFERHSGQAMSSIELEDGEIRALEYSPTSQQLAIGTQNNTVKLWSLRSEKPGVCLKGHKGRIKCVGYSPCGRWIASGSEDKSVRLWHRQESNETETWSCVSTVHGFFDTIVDVSWNPVVPMEFVTASWDGSIRVWRVSSDGKGGSVVVRLLWGPNFRILCAADMILEGVIGLSTTNKKLLTQRGAIESPSTFTRMESEE</sequence>
<feature type="repeat" description="WD" evidence="3">
    <location>
        <begin position="1446"/>
        <end position="1487"/>
    </location>
</feature>
<dbReference type="SUPFAM" id="SSF52540">
    <property type="entry name" value="P-loop containing nucleoside triphosphate hydrolases"/>
    <property type="match status" value="1"/>
</dbReference>
<dbReference type="SMART" id="SM00320">
    <property type="entry name" value="WD40"/>
    <property type="match status" value="10"/>
</dbReference>